<feature type="transmembrane region" description="Helical" evidence="7">
    <location>
        <begin position="174"/>
        <end position="193"/>
    </location>
</feature>
<feature type="domain" description="VTT" evidence="8">
    <location>
        <begin position="36"/>
        <end position="160"/>
    </location>
</feature>
<feature type="transmembrane region" description="Helical" evidence="7">
    <location>
        <begin position="12"/>
        <end position="32"/>
    </location>
</feature>
<dbReference type="InterPro" id="IPR051311">
    <property type="entry name" value="DedA_domain"/>
</dbReference>
<gene>
    <name evidence="9" type="ORF">DHW61_10490</name>
</gene>
<evidence type="ECO:0000256" key="5">
    <source>
        <dbReference type="ARBA" id="ARBA00022989"/>
    </source>
</evidence>
<comment type="similarity">
    <text evidence="2">Belongs to the DedA family.</text>
</comment>
<dbReference type="GO" id="GO:0005886">
    <property type="term" value="C:plasma membrane"/>
    <property type="evidence" value="ECO:0007669"/>
    <property type="project" value="UniProtKB-SubCell"/>
</dbReference>
<proteinExistence type="inferred from homology"/>
<reference evidence="9 10" key="1">
    <citation type="journal article" date="2018" name="Nat. Biotechnol.">
        <title>A standardized bacterial taxonomy based on genome phylogeny substantially revises the tree of life.</title>
        <authorList>
            <person name="Parks D.H."/>
            <person name="Chuvochina M."/>
            <person name="Waite D.W."/>
            <person name="Rinke C."/>
            <person name="Skarshewski A."/>
            <person name="Chaumeil P.A."/>
            <person name="Hugenholtz P."/>
        </authorList>
    </citation>
    <scope>NUCLEOTIDE SEQUENCE [LARGE SCALE GENOMIC DNA]</scope>
    <source>
        <strain evidence="9">UBA11728</strain>
    </source>
</reference>
<evidence type="ECO:0000256" key="1">
    <source>
        <dbReference type="ARBA" id="ARBA00004651"/>
    </source>
</evidence>
<evidence type="ECO:0000256" key="4">
    <source>
        <dbReference type="ARBA" id="ARBA00022692"/>
    </source>
</evidence>
<keyword evidence="4 7" id="KW-0812">Transmembrane</keyword>
<dbReference type="Proteomes" id="UP000262969">
    <property type="component" value="Unassembled WGS sequence"/>
</dbReference>
<comment type="caution">
    <text evidence="9">The sequence shown here is derived from an EMBL/GenBank/DDBJ whole genome shotgun (WGS) entry which is preliminary data.</text>
</comment>
<keyword evidence="6 7" id="KW-0472">Membrane</keyword>
<evidence type="ECO:0000256" key="2">
    <source>
        <dbReference type="ARBA" id="ARBA00010792"/>
    </source>
</evidence>
<evidence type="ECO:0000313" key="9">
    <source>
        <dbReference type="EMBL" id="HCL02820.1"/>
    </source>
</evidence>
<feature type="transmembrane region" description="Helical" evidence="7">
    <location>
        <begin position="139"/>
        <end position="162"/>
    </location>
</feature>
<evidence type="ECO:0000256" key="7">
    <source>
        <dbReference type="SAM" id="Phobius"/>
    </source>
</evidence>
<dbReference type="Pfam" id="PF09335">
    <property type="entry name" value="VTT_dom"/>
    <property type="match status" value="1"/>
</dbReference>
<dbReference type="InterPro" id="IPR032816">
    <property type="entry name" value="VTT_dom"/>
</dbReference>
<keyword evidence="3" id="KW-1003">Cell membrane</keyword>
<dbReference type="EMBL" id="DPVV01000347">
    <property type="protein sequence ID" value="HCL02820.1"/>
    <property type="molecule type" value="Genomic_DNA"/>
</dbReference>
<organism evidence="9 10">
    <name type="scientific">Lachnoclostridium phytofermentans</name>
    <dbReference type="NCBI Taxonomy" id="66219"/>
    <lineage>
        <taxon>Bacteria</taxon>
        <taxon>Bacillati</taxon>
        <taxon>Bacillota</taxon>
        <taxon>Clostridia</taxon>
        <taxon>Lachnospirales</taxon>
        <taxon>Lachnospiraceae</taxon>
    </lineage>
</organism>
<dbReference type="AlphaFoldDB" id="A0A3D2X6Q6"/>
<comment type="subcellular location">
    <subcellularLocation>
        <location evidence="1">Cell membrane</location>
        <topology evidence="1">Multi-pass membrane protein</topology>
    </subcellularLocation>
</comment>
<dbReference type="PANTHER" id="PTHR42709:SF6">
    <property type="entry name" value="UNDECAPRENYL PHOSPHATE TRANSPORTER A"/>
    <property type="match status" value="1"/>
</dbReference>
<feature type="transmembrane region" description="Helical" evidence="7">
    <location>
        <begin position="52"/>
        <end position="76"/>
    </location>
</feature>
<name>A0A3D2X6Q6_9FIRM</name>
<evidence type="ECO:0000256" key="3">
    <source>
        <dbReference type="ARBA" id="ARBA00022475"/>
    </source>
</evidence>
<evidence type="ECO:0000259" key="8">
    <source>
        <dbReference type="Pfam" id="PF09335"/>
    </source>
</evidence>
<accession>A0A3D2X6Q6</accession>
<dbReference type="PANTHER" id="PTHR42709">
    <property type="entry name" value="ALKALINE PHOSPHATASE LIKE PROTEIN"/>
    <property type="match status" value="1"/>
</dbReference>
<keyword evidence="5 7" id="KW-1133">Transmembrane helix</keyword>
<feature type="non-terminal residue" evidence="9">
    <location>
        <position position="1"/>
    </location>
</feature>
<sequence>LMEVLMDFVVRFIYKNGLFAMFIIILLEYGCFPISSEIVLPFSGAVASLQNISFFLMLPVSVCAGIIGTSFCYFVGRIGGHRILEKITTKFPKTKKSIDASYQRFDRYGSYVVCFGRMVPIIRTYIAFVAGAVKQPYPVFALFSIIGITLWNTLLIGIGYILRGNWSNTVTYYTKYKDILIPVLLLVILFLVARKIRKNKRTEEAK</sequence>
<evidence type="ECO:0000313" key="10">
    <source>
        <dbReference type="Proteomes" id="UP000262969"/>
    </source>
</evidence>
<evidence type="ECO:0000256" key="6">
    <source>
        <dbReference type="ARBA" id="ARBA00023136"/>
    </source>
</evidence>
<protein>
    <submittedName>
        <fullName evidence="9">DedA family protein</fullName>
    </submittedName>
</protein>